<feature type="region of interest" description="Disordered" evidence="1">
    <location>
        <begin position="431"/>
        <end position="451"/>
    </location>
</feature>
<proteinExistence type="predicted"/>
<name>A0AAU8NFX6_9BACL</name>
<reference evidence="3" key="1">
    <citation type="submission" date="2024-05" db="EMBL/GenBank/DDBJ databases">
        <title>Draft genome assemblies of 36 bacteria isolated from hibernating arctic ground squirrels.</title>
        <authorList>
            <person name="McKee H."/>
            <person name="Mullen L."/>
            <person name="Drown D.M."/>
            <person name="Duddleston K.N."/>
        </authorList>
    </citation>
    <scope>NUCLEOTIDE SEQUENCE</scope>
    <source>
        <strain evidence="3">AN1007</strain>
    </source>
</reference>
<sequence length="808" mass="89341">MKLKGEVTILSWDWKMNGKLKTFTAKAAASAMAALLFTTQAPGFTGSAFAAQAGEGSVSKAVTGENEQLDVTSNDVPEGAKISSRQAAENILKLFPLLKKATISSANFDSPNSYPPPDYKAWDIGFQVTQGNHTMGFSANVHAGTGEVLSVHLPSEFLEGRLSATDVRLTKEEAEKTAVELLYQAIPGLEEGQYESLGDMYSPMEQQALFGRAQYQFGYNLKHDGILSDAETVYISVDERGQVVSYSRSTISAKYPSSKPKASEEKARQMFEDGLDVELAYISKERFSSKKGQQYVLGYLPKGDSIGPINANTLERIDPLTGKAVNKDSLYLNKKVTGDAAAFAAAGGQRLNVQQAVDRVAAHFDIPKDYKLQHSQLTKGNYGDMNNQVWSLSWSNRNANISYMFMRDISAQVDAVTGQVYSYTLMQRVGPEMGQEKPSQEKESRTVTPQQAEKKAMNTIIAAVPNAKEQYQLSRIIETKDARTFLFQRYLNGIPVQDDTAQVQVMNDGAVTEFYTRLAASAEQLPTDIKPAISYEEAKELYLKKYKLMLNYTRHGGYSLGSSEPVPFGVNLAYVPVSGKKSIYNSDELLDANTGEWFFTYGGVDAASQVEPTDIAGHTAESALRNMTKHNVLLPDEQGRVFPDRVITRGDWFNYLARALNPNMDMYYNSDSNDRLFADVSPDSPYYKAVKVLMDQRWLEGADPEKQLKPEEELTREELAVLLVRILRYEKLAGYYMQPSDLPNIADAGAINSKGAVSLTLKLGLLPSIEGRFMPARKVTAAEASQVLERLAKLQGKTDTFMSGSRLY</sequence>
<organism evidence="3">
    <name type="scientific">Paenibacillus sp. AN1007</name>
    <dbReference type="NCBI Taxonomy" id="3151385"/>
    <lineage>
        <taxon>Bacteria</taxon>
        <taxon>Bacillati</taxon>
        <taxon>Bacillota</taxon>
        <taxon>Bacilli</taxon>
        <taxon>Bacillales</taxon>
        <taxon>Paenibacillaceae</taxon>
        <taxon>Paenibacillus</taxon>
    </lineage>
</organism>
<feature type="domain" description="SLH" evidence="2">
    <location>
        <begin position="673"/>
        <end position="737"/>
    </location>
</feature>
<dbReference type="RefSeq" id="WP_342552820.1">
    <property type="nucleotide sequence ID" value="NZ_CP159992.1"/>
</dbReference>
<dbReference type="EMBL" id="CP159992">
    <property type="protein sequence ID" value="XCP95411.1"/>
    <property type="molecule type" value="Genomic_DNA"/>
</dbReference>
<protein>
    <submittedName>
        <fullName evidence="3">YcdB/YcdC domain-containing protein</fullName>
    </submittedName>
</protein>
<dbReference type="InterPro" id="IPR032599">
    <property type="entry name" value="YcdB/YcdC_rep_domain"/>
</dbReference>
<evidence type="ECO:0000313" key="3">
    <source>
        <dbReference type="EMBL" id="XCP95411.1"/>
    </source>
</evidence>
<feature type="compositionally biased region" description="Basic and acidic residues" evidence="1">
    <location>
        <begin position="434"/>
        <end position="445"/>
    </location>
</feature>
<evidence type="ECO:0000259" key="2">
    <source>
        <dbReference type="PROSITE" id="PS51272"/>
    </source>
</evidence>
<accession>A0AAU8NFX6</accession>
<dbReference type="AlphaFoldDB" id="A0AAU8NFX6"/>
<gene>
    <name evidence="3" type="ORF">ABXS70_01280</name>
</gene>
<dbReference type="PROSITE" id="PS51272">
    <property type="entry name" value="SLH"/>
    <property type="match status" value="1"/>
</dbReference>
<dbReference type="InterPro" id="IPR001119">
    <property type="entry name" value="SLH_dom"/>
</dbReference>
<dbReference type="Pfam" id="PF16244">
    <property type="entry name" value="DUF4901"/>
    <property type="match status" value="1"/>
</dbReference>
<evidence type="ECO:0000256" key="1">
    <source>
        <dbReference type="SAM" id="MobiDB-lite"/>
    </source>
</evidence>